<dbReference type="Proteomes" id="UP000799536">
    <property type="component" value="Unassembled WGS sequence"/>
</dbReference>
<dbReference type="AlphaFoldDB" id="A0A9P4JBF1"/>
<feature type="region of interest" description="Disordered" evidence="1">
    <location>
        <begin position="50"/>
        <end position="82"/>
    </location>
</feature>
<accession>A0A9P4JBF1</accession>
<dbReference type="OrthoDB" id="5366485at2759"/>
<dbReference type="PANTHER" id="PTHR42093:SF1">
    <property type="match status" value="1"/>
</dbReference>
<reference evidence="2" key="1">
    <citation type="journal article" date="2020" name="Stud. Mycol.">
        <title>101 Dothideomycetes genomes: a test case for predicting lifestyles and emergence of pathogens.</title>
        <authorList>
            <person name="Haridas S."/>
            <person name="Albert R."/>
            <person name="Binder M."/>
            <person name="Bloem J."/>
            <person name="Labutti K."/>
            <person name="Salamov A."/>
            <person name="Andreopoulos B."/>
            <person name="Baker S."/>
            <person name="Barry K."/>
            <person name="Bills G."/>
            <person name="Bluhm B."/>
            <person name="Cannon C."/>
            <person name="Castanera R."/>
            <person name="Culley D."/>
            <person name="Daum C."/>
            <person name="Ezra D."/>
            <person name="Gonzalez J."/>
            <person name="Henrissat B."/>
            <person name="Kuo A."/>
            <person name="Liang C."/>
            <person name="Lipzen A."/>
            <person name="Lutzoni F."/>
            <person name="Magnuson J."/>
            <person name="Mondo S."/>
            <person name="Nolan M."/>
            <person name="Ohm R."/>
            <person name="Pangilinan J."/>
            <person name="Park H.-J."/>
            <person name="Ramirez L."/>
            <person name="Alfaro M."/>
            <person name="Sun H."/>
            <person name="Tritt A."/>
            <person name="Yoshinaga Y."/>
            <person name="Zwiers L.-H."/>
            <person name="Turgeon B."/>
            <person name="Goodwin S."/>
            <person name="Spatafora J."/>
            <person name="Crous P."/>
            <person name="Grigoriev I."/>
        </authorList>
    </citation>
    <scope>NUCLEOTIDE SEQUENCE</scope>
    <source>
        <strain evidence="2">ATCC 74209</strain>
    </source>
</reference>
<feature type="compositionally biased region" description="Polar residues" evidence="1">
    <location>
        <begin position="59"/>
        <end position="81"/>
    </location>
</feature>
<dbReference type="InterPro" id="IPR056539">
    <property type="entry name" value="NuiA-like"/>
</dbReference>
<keyword evidence="3" id="KW-1185">Reference proteome</keyword>
<evidence type="ECO:0000313" key="2">
    <source>
        <dbReference type="EMBL" id="KAF2196203.1"/>
    </source>
</evidence>
<comment type="caution">
    <text evidence="2">The sequence shown here is derived from an EMBL/GenBank/DDBJ whole genome shotgun (WGS) entry which is preliminary data.</text>
</comment>
<protein>
    <submittedName>
        <fullName evidence="2">Uncharacterized protein</fullName>
    </submittedName>
</protein>
<name>A0A9P4JBF1_9PLEO</name>
<evidence type="ECO:0000313" key="3">
    <source>
        <dbReference type="Proteomes" id="UP000799536"/>
    </source>
</evidence>
<gene>
    <name evidence="2" type="ORF">GQ43DRAFT_445329</name>
</gene>
<dbReference type="PANTHER" id="PTHR42093">
    <property type="match status" value="1"/>
</dbReference>
<proteinExistence type="predicted"/>
<organism evidence="2 3">
    <name type="scientific">Delitschia confertaspora ATCC 74209</name>
    <dbReference type="NCBI Taxonomy" id="1513339"/>
    <lineage>
        <taxon>Eukaryota</taxon>
        <taxon>Fungi</taxon>
        <taxon>Dikarya</taxon>
        <taxon>Ascomycota</taxon>
        <taxon>Pezizomycotina</taxon>
        <taxon>Dothideomycetes</taxon>
        <taxon>Pleosporomycetidae</taxon>
        <taxon>Pleosporales</taxon>
        <taxon>Delitschiaceae</taxon>
        <taxon>Delitschia</taxon>
    </lineage>
</organism>
<dbReference type="Pfam" id="PF23151">
    <property type="entry name" value="NuiA_2"/>
    <property type="match status" value="1"/>
</dbReference>
<sequence length="231" mass="25470">MLKIHTPLRVTTNIRTPVPPQQLLHKSYSTHITKNRHNSYSHIPQRHSRSLFHPHHSHNTSPRATLPQRSCSRSLHSSPKMSSDADYMAFLEKANQDTGASATTQSNQKVGTTSVNTAVPKGLASVEEYYISDADEPFEPVALSWTENKLPSADDLKSLLSHSSAVTTTPVSEFDSKDQYKTVLDAVQKAGNGEVKVFRVELSETRAEYYVVSVNAEEGKVVGLKALAVES</sequence>
<dbReference type="EMBL" id="ML994447">
    <property type="protein sequence ID" value="KAF2196203.1"/>
    <property type="molecule type" value="Genomic_DNA"/>
</dbReference>
<evidence type="ECO:0000256" key="1">
    <source>
        <dbReference type="SAM" id="MobiDB-lite"/>
    </source>
</evidence>